<feature type="transmembrane region" description="Helical" evidence="1">
    <location>
        <begin position="6"/>
        <end position="27"/>
    </location>
</feature>
<evidence type="ECO:0000256" key="1">
    <source>
        <dbReference type="SAM" id="Phobius"/>
    </source>
</evidence>
<proteinExistence type="predicted"/>
<evidence type="ECO:0000313" key="2">
    <source>
        <dbReference type="EMBL" id="MCT9003284.1"/>
    </source>
</evidence>
<comment type="caution">
    <text evidence="2">The sequence shown here is derived from an EMBL/GenBank/DDBJ whole genome shotgun (WGS) entry which is preliminary data.</text>
</comment>
<keyword evidence="1" id="KW-0812">Transmembrane</keyword>
<organism evidence="2 3">
    <name type="scientific">Microbacterium memoriense</name>
    <dbReference type="NCBI Taxonomy" id="2978350"/>
    <lineage>
        <taxon>Bacteria</taxon>
        <taxon>Bacillati</taxon>
        <taxon>Actinomycetota</taxon>
        <taxon>Actinomycetes</taxon>
        <taxon>Micrococcales</taxon>
        <taxon>Microbacteriaceae</taxon>
        <taxon>Microbacterium</taxon>
    </lineage>
</organism>
<feature type="transmembrane region" description="Helical" evidence="1">
    <location>
        <begin position="70"/>
        <end position="91"/>
    </location>
</feature>
<gene>
    <name evidence="2" type="ORF">N4R40_13055</name>
</gene>
<keyword evidence="1" id="KW-1133">Transmembrane helix</keyword>
<dbReference type="Proteomes" id="UP001300496">
    <property type="component" value="Unassembled WGS sequence"/>
</dbReference>
<accession>A0ABT2PIM2</accession>
<feature type="transmembrane region" description="Helical" evidence="1">
    <location>
        <begin position="39"/>
        <end position="58"/>
    </location>
</feature>
<dbReference type="EMBL" id="JAODOR010000021">
    <property type="protein sequence ID" value="MCT9003284.1"/>
    <property type="molecule type" value="Genomic_DNA"/>
</dbReference>
<keyword evidence="1" id="KW-0472">Membrane</keyword>
<keyword evidence="3" id="KW-1185">Reference proteome</keyword>
<evidence type="ECO:0000313" key="3">
    <source>
        <dbReference type="Proteomes" id="UP001300496"/>
    </source>
</evidence>
<reference evidence="2 3" key="1">
    <citation type="journal article" date="2024" name="Int. J. Syst. Evol. Microbiol.">
        <title>Microbacterium memoriense sp. nov., a member of the Actinomycetota from marine beach sediment of the north coast of Portugal.</title>
        <authorList>
            <person name="Santos J.D.N.D."/>
            <person name="Klimek D."/>
            <person name="Calusinska M."/>
            <person name="Lobo-da-Cunha A."/>
            <person name="Catita J."/>
            <person name="Goncalves H."/>
            <person name="Gonzalez I."/>
            <person name="Lage O.M."/>
        </authorList>
    </citation>
    <scope>NUCLEOTIDE SEQUENCE [LARGE SCALE GENOMIC DNA]</scope>
    <source>
        <strain evidence="2 3">PMIC_1C1B</strain>
    </source>
</reference>
<dbReference type="RefSeq" id="WP_261607814.1">
    <property type="nucleotide sequence ID" value="NZ_JAODOR010000021.1"/>
</dbReference>
<sequence>MADLLPAIAFGICVLVDLVAIVTVWRAPGLIRSRRTQAWIAAVVLLVVALPYLAFVGIQGDPDVWDFYRSVGLAPVLILGPLSVWAVCLLVHTRPASRSVADRPGLDAQRLSHL</sequence>
<name>A0ABT2PIM2_9MICO</name>
<protein>
    <submittedName>
        <fullName evidence="2">Uncharacterized protein</fullName>
    </submittedName>
</protein>